<evidence type="ECO:0000313" key="2">
    <source>
        <dbReference type="Proteomes" id="UP001156905"/>
    </source>
</evidence>
<dbReference type="EMBL" id="BSOW01000002">
    <property type="protein sequence ID" value="GLR84082.1"/>
    <property type="molecule type" value="Genomic_DNA"/>
</dbReference>
<keyword evidence="2" id="KW-1185">Reference proteome</keyword>
<name>A0ABQ6AP93_9BRAD</name>
<organism evidence="1 2">
    <name type="scientific">Bradyrhizobium iriomotense</name>
    <dbReference type="NCBI Taxonomy" id="441950"/>
    <lineage>
        <taxon>Bacteria</taxon>
        <taxon>Pseudomonadati</taxon>
        <taxon>Pseudomonadota</taxon>
        <taxon>Alphaproteobacteria</taxon>
        <taxon>Hyphomicrobiales</taxon>
        <taxon>Nitrobacteraceae</taxon>
        <taxon>Bradyrhizobium</taxon>
    </lineage>
</organism>
<proteinExistence type="predicted"/>
<accession>A0ABQ6AP93</accession>
<evidence type="ECO:0000313" key="1">
    <source>
        <dbReference type="EMBL" id="GLR84082.1"/>
    </source>
</evidence>
<dbReference type="Proteomes" id="UP001156905">
    <property type="component" value="Unassembled WGS sequence"/>
</dbReference>
<protein>
    <submittedName>
        <fullName evidence="1">Uncharacterized protein</fullName>
    </submittedName>
</protein>
<gene>
    <name evidence="1" type="ORF">GCM10007857_07920</name>
</gene>
<reference evidence="2" key="1">
    <citation type="journal article" date="2019" name="Int. J. Syst. Evol. Microbiol.">
        <title>The Global Catalogue of Microorganisms (GCM) 10K type strain sequencing project: providing services to taxonomists for standard genome sequencing and annotation.</title>
        <authorList>
            <consortium name="The Broad Institute Genomics Platform"/>
            <consortium name="The Broad Institute Genome Sequencing Center for Infectious Disease"/>
            <person name="Wu L."/>
            <person name="Ma J."/>
        </authorList>
    </citation>
    <scope>NUCLEOTIDE SEQUENCE [LARGE SCALE GENOMIC DNA]</scope>
    <source>
        <strain evidence="2">NBRC 102520</strain>
    </source>
</reference>
<sequence>MIWESIDRSRAIAPRFSLWERDVAMVDEVAKKTKQEVNTVWIYPPRPERAAALASTDPERVTDVTGSS</sequence>
<comment type="caution">
    <text evidence="1">The sequence shown here is derived from an EMBL/GenBank/DDBJ whole genome shotgun (WGS) entry which is preliminary data.</text>
</comment>